<dbReference type="GO" id="GO:0005634">
    <property type="term" value="C:nucleus"/>
    <property type="evidence" value="ECO:0007669"/>
    <property type="project" value="TreeGrafter"/>
</dbReference>
<feature type="binding site" evidence="6">
    <location>
        <position position="428"/>
    </location>
    <ligand>
        <name>S-adenosyl-L-methionine</name>
        <dbReference type="ChEBI" id="CHEBI:59789"/>
    </ligand>
</feature>
<dbReference type="SUPFAM" id="SSF53335">
    <property type="entry name" value="S-adenosyl-L-methionine-dependent methyltransferases"/>
    <property type="match status" value="1"/>
</dbReference>
<protein>
    <recommendedName>
        <fullName evidence="4">Protein arginine N-methyltransferase</fullName>
    </recommendedName>
</protein>
<keyword evidence="1 4" id="KW-0489">Methyltransferase</keyword>
<evidence type="ECO:0000313" key="11">
    <source>
        <dbReference type="EMBL" id="KJE95677.1"/>
    </source>
</evidence>
<feature type="binding site" evidence="6">
    <location>
        <position position="360"/>
    </location>
    <ligand>
        <name>S-adenosyl-L-methionine</name>
        <dbReference type="ChEBI" id="CHEBI:59789"/>
    </ligand>
</feature>
<dbReference type="GO" id="GO:0005829">
    <property type="term" value="C:cytosol"/>
    <property type="evidence" value="ECO:0007669"/>
    <property type="project" value="TreeGrafter"/>
</dbReference>
<dbReference type="GO" id="GO:0032259">
    <property type="term" value="P:methylation"/>
    <property type="evidence" value="ECO:0007669"/>
    <property type="project" value="UniProtKB-KW"/>
</dbReference>
<dbReference type="RefSeq" id="XP_004345694.1">
    <property type="nucleotide sequence ID" value="XM_004345644.2"/>
</dbReference>
<evidence type="ECO:0000256" key="2">
    <source>
        <dbReference type="ARBA" id="ARBA00022679"/>
    </source>
</evidence>
<dbReference type="GO" id="GO:0006355">
    <property type="term" value="P:regulation of DNA-templated transcription"/>
    <property type="evidence" value="ECO:0007669"/>
    <property type="project" value="TreeGrafter"/>
</dbReference>
<keyword evidence="12" id="KW-1185">Reference proteome</keyword>
<reference evidence="12" key="1">
    <citation type="submission" date="2011-02" db="EMBL/GenBank/DDBJ databases">
        <title>The Genome Sequence of Capsaspora owczarzaki ATCC 30864.</title>
        <authorList>
            <person name="Russ C."/>
            <person name="Cuomo C."/>
            <person name="Burger G."/>
            <person name="Gray M.W."/>
            <person name="Holland P.W.H."/>
            <person name="King N."/>
            <person name="Lang F.B.F."/>
            <person name="Roger A.J."/>
            <person name="Ruiz-Trillo I."/>
            <person name="Young S.K."/>
            <person name="Zeng Q."/>
            <person name="Gargeya S."/>
            <person name="Alvarado L."/>
            <person name="Berlin A."/>
            <person name="Chapman S.B."/>
            <person name="Chen Z."/>
            <person name="Freedman E."/>
            <person name="Gellesch M."/>
            <person name="Goldberg J."/>
            <person name="Griggs A."/>
            <person name="Gujja S."/>
            <person name="Heilman E."/>
            <person name="Heiman D."/>
            <person name="Howarth C."/>
            <person name="Mehta T."/>
            <person name="Neiman D."/>
            <person name="Pearson M."/>
            <person name="Roberts A."/>
            <person name="Saif S."/>
            <person name="Shea T."/>
            <person name="Shenoy N."/>
            <person name="Sisk P."/>
            <person name="Stolte C."/>
            <person name="Sykes S."/>
            <person name="White J."/>
            <person name="Yandava C."/>
            <person name="Haas B."/>
            <person name="Nusbaum C."/>
            <person name="Birren B."/>
        </authorList>
    </citation>
    <scope>NUCLEOTIDE SEQUENCE</scope>
    <source>
        <strain evidence="12">ATCC 30864</strain>
    </source>
</reference>
<dbReference type="OMA" id="KIDNTRC"/>
<feature type="domain" description="PRMT5 arginine-N-methyltransferase" evidence="8">
    <location>
        <begin position="334"/>
        <end position="500"/>
    </location>
</feature>
<organism evidence="11 12">
    <name type="scientific">Capsaspora owczarzaki (strain ATCC 30864)</name>
    <dbReference type="NCBI Taxonomy" id="595528"/>
    <lineage>
        <taxon>Eukaryota</taxon>
        <taxon>Filasterea</taxon>
        <taxon>Capsaspora</taxon>
    </lineage>
</organism>
<dbReference type="PhylomeDB" id="A0A0D2VW08"/>
<evidence type="ECO:0000256" key="7">
    <source>
        <dbReference type="PIRSR" id="PIRSR015894-3"/>
    </source>
</evidence>
<feature type="site" description="Critical for specifying symmetric addition of methyl groups" evidence="7">
    <location>
        <position position="363"/>
    </location>
</feature>
<dbReference type="InterPro" id="IPR007857">
    <property type="entry name" value="Arg_MeTrfase_PRMT5"/>
</dbReference>
<dbReference type="Proteomes" id="UP000008743">
    <property type="component" value="Unassembled WGS sequence"/>
</dbReference>
<dbReference type="PROSITE" id="PS51678">
    <property type="entry name" value="SAM_MT_PRMT"/>
    <property type="match status" value="1"/>
</dbReference>
<comment type="similarity">
    <text evidence="4">Belongs to the class I-like SAM-binding methyltransferase superfamily.</text>
</comment>
<evidence type="ECO:0000259" key="8">
    <source>
        <dbReference type="Pfam" id="PF05185"/>
    </source>
</evidence>
<name>A0A0D2VW08_CAPO3</name>
<feature type="domain" description="PRMT5 oligomerisation" evidence="10">
    <location>
        <begin position="503"/>
        <end position="673"/>
    </location>
</feature>
<dbReference type="Pfam" id="PF17285">
    <property type="entry name" value="PRMT5_TIM"/>
    <property type="match status" value="1"/>
</dbReference>
<feature type="binding site" evidence="6">
    <location>
        <begin position="369"/>
        <end position="370"/>
    </location>
    <ligand>
        <name>S-adenosyl-L-methionine</name>
        <dbReference type="ChEBI" id="CHEBI:59789"/>
    </ligand>
</feature>
<accession>A0A0D2VW08</accession>
<dbReference type="InterPro" id="IPR025799">
    <property type="entry name" value="Arg_MeTrfase"/>
</dbReference>
<evidence type="ECO:0000256" key="1">
    <source>
        <dbReference type="ARBA" id="ARBA00022603"/>
    </source>
</evidence>
<dbReference type="PANTHER" id="PTHR10738">
    <property type="entry name" value="PROTEIN ARGININE N-METHYLTRANSFERASE 5"/>
    <property type="match status" value="1"/>
</dbReference>
<dbReference type="FunCoup" id="A0A0D2VW08">
    <property type="interactions" value="658"/>
</dbReference>
<dbReference type="OrthoDB" id="1368803at2759"/>
<dbReference type="Gene3D" id="3.20.20.150">
    <property type="entry name" value="Divalent-metal-dependent TIM barrel enzymes"/>
    <property type="match status" value="1"/>
</dbReference>
<dbReference type="GO" id="GO:0016274">
    <property type="term" value="F:protein-arginine N-methyltransferase activity"/>
    <property type="evidence" value="ECO:0007669"/>
    <property type="project" value="InterPro"/>
</dbReference>
<dbReference type="AlphaFoldDB" id="A0A0D2VW08"/>
<dbReference type="Pfam" id="PF05185">
    <property type="entry name" value="PRMT5"/>
    <property type="match status" value="1"/>
</dbReference>
<dbReference type="Pfam" id="PF17286">
    <property type="entry name" value="PRMT5_C"/>
    <property type="match status" value="1"/>
</dbReference>
<keyword evidence="2 4" id="KW-0808">Transferase</keyword>
<dbReference type="CDD" id="cd02440">
    <property type="entry name" value="AdoMet_MTases"/>
    <property type="match status" value="1"/>
</dbReference>
<dbReference type="eggNOG" id="KOG0822">
    <property type="taxonomic scope" value="Eukaryota"/>
</dbReference>
<feature type="active site" description="Proton donor/acceptor" evidence="5">
    <location>
        <position position="480"/>
    </location>
</feature>
<dbReference type="InterPro" id="IPR029063">
    <property type="entry name" value="SAM-dependent_MTases_sf"/>
</dbReference>
<dbReference type="InterPro" id="IPR035248">
    <property type="entry name" value="PRMT5_C"/>
</dbReference>
<dbReference type="Gene3D" id="3.40.50.150">
    <property type="entry name" value="Vaccinia Virus protein VP39"/>
    <property type="match status" value="1"/>
</dbReference>
<dbReference type="Gene3D" id="2.70.160.11">
    <property type="entry name" value="Hnrnp arginine n-methyltransferase1"/>
    <property type="match status" value="1"/>
</dbReference>
<gene>
    <name evidence="11" type="ORF">CAOG_006104</name>
</gene>
<dbReference type="InterPro" id="IPR035247">
    <property type="entry name" value="PRMT5_TIM"/>
</dbReference>
<feature type="binding site" evidence="6">
    <location>
        <begin position="455"/>
        <end position="456"/>
    </location>
    <ligand>
        <name>S-adenosyl-L-methionine</name>
        <dbReference type="ChEBI" id="CHEBI:59789"/>
    </ligand>
</feature>
<dbReference type="FunFam" id="3.40.50.150:FF:000149">
    <property type="entry name" value="Protein arginine N-methyltransferase"/>
    <property type="match status" value="1"/>
</dbReference>
<dbReference type="PANTHER" id="PTHR10738:SF0">
    <property type="entry name" value="PROTEIN ARGININE N-METHYLTRANSFERASE 5"/>
    <property type="match status" value="1"/>
</dbReference>
<dbReference type="EMBL" id="KE346369">
    <property type="protein sequence ID" value="KJE95677.1"/>
    <property type="molecule type" value="Genomic_DNA"/>
</dbReference>
<dbReference type="STRING" id="595528.A0A0D2VW08"/>
<feature type="domain" description="PRMT5 TIM barrel" evidence="9">
    <location>
        <begin position="32"/>
        <end position="325"/>
    </location>
</feature>
<sequence>MPRSKRLSCGVQAQTNPETGINALLDVAMTTGFDFIVVPLAHPLRALRNPAAKGDAAFARADLDLYSGDWSSSVVGQISSTVQTQLDSADPAERIKAQEMFEQDTAWASHISLPAVVLPLTVAPVAADAKAPRSIANLARVLSNFLNSTLSMTVWVRVTATPMAGEPSSTEANAPVTTRAQDSWELWNTLRTLCGYNGRLAVALELPDNLPSPQSLARWKGEPVKGLFCLSSSFLTNNKGFPVLSKRHQLVVREFLEFGTQVVVDCGSNQFISPPDAKAAASAAAQASPSGKGKGKGKAAQFVDNTTTPTTIYENHLQYIGHLFDTLPALDEATRASSSFEDSLQAPLQPLMDNLESATYEVFERDPVKYAQYGRAVELALEDRVPESERATRETVIMVVGAGRGPLVQAALEAAERANCKVKVYAVEKNPNAVATLLVRKNEEWLDSVEIIESDMRAWNPPALADILVSELLGSFGDNELSPECLDGAQRLLKPDGVSIPSKYTSYLAPLSSQKLYIEVRNQYVHFSPPDERKAFETPYVVLLKNAAITNPPVPVFTFEHPNRAAKIDNSRYTSVTFTAPHNTTLHGFAGYFDTVLYKDVMLSIVPDTFSTGMFSWFPILFPFKQPVSVKADETIEIHVWRNCTREKVWYEWTCTSPISLPIHNPGGRSYYIGL</sequence>
<keyword evidence="3 4" id="KW-0949">S-adenosyl-L-methionine</keyword>
<evidence type="ECO:0000256" key="3">
    <source>
        <dbReference type="ARBA" id="ARBA00022691"/>
    </source>
</evidence>
<dbReference type="PIRSF" id="PIRSF015894">
    <property type="entry name" value="Skb1_MeTrfase"/>
    <property type="match status" value="1"/>
</dbReference>
<evidence type="ECO:0000313" key="12">
    <source>
        <dbReference type="Proteomes" id="UP000008743"/>
    </source>
</evidence>
<proteinExistence type="inferred from homology"/>
<dbReference type="InterPro" id="IPR035075">
    <property type="entry name" value="PRMT5"/>
</dbReference>
<evidence type="ECO:0000256" key="6">
    <source>
        <dbReference type="PIRSR" id="PIRSR015894-2"/>
    </source>
</evidence>
<evidence type="ECO:0000256" key="5">
    <source>
        <dbReference type="PIRSR" id="PIRSR015894-1"/>
    </source>
</evidence>
<evidence type="ECO:0000259" key="10">
    <source>
        <dbReference type="Pfam" id="PF17286"/>
    </source>
</evidence>
<evidence type="ECO:0000259" key="9">
    <source>
        <dbReference type="Pfam" id="PF17285"/>
    </source>
</evidence>
<dbReference type="FunFam" id="2.70.160.11:FF:000003">
    <property type="entry name" value="Protein arginine N-methyltransferase 5"/>
    <property type="match status" value="1"/>
</dbReference>
<evidence type="ECO:0000256" key="4">
    <source>
        <dbReference type="PIRNR" id="PIRNR015894"/>
    </source>
</evidence>
<feature type="active site" description="Proton donor/acceptor" evidence="5">
    <location>
        <position position="471"/>
    </location>
</feature>
<dbReference type="InParanoid" id="A0A0D2VW08"/>